<dbReference type="RefSeq" id="WP_183772965.1">
    <property type="nucleotide sequence ID" value="NZ_JACIDK010000003.1"/>
</dbReference>
<dbReference type="InterPro" id="IPR011990">
    <property type="entry name" value="TPR-like_helical_dom_sf"/>
</dbReference>
<dbReference type="EMBL" id="JACIDK010000003">
    <property type="protein sequence ID" value="MBB3891668.1"/>
    <property type="molecule type" value="Genomic_DNA"/>
</dbReference>
<gene>
    <name evidence="1" type="ORF">GGQ61_002396</name>
</gene>
<proteinExistence type="predicted"/>
<evidence type="ECO:0000313" key="2">
    <source>
        <dbReference type="Proteomes" id="UP000530564"/>
    </source>
</evidence>
<keyword evidence="2" id="KW-1185">Reference proteome</keyword>
<organism evidence="1 2">
    <name type="scientific">Phenylobacterium haematophilum</name>
    <dbReference type="NCBI Taxonomy" id="98513"/>
    <lineage>
        <taxon>Bacteria</taxon>
        <taxon>Pseudomonadati</taxon>
        <taxon>Pseudomonadota</taxon>
        <taxon>Alphaproteobacteria</taxon>
        <taxon>Caulobacterales</taxon>
        <taxon>Caulobacteraceae</taxon>
        <taxon>Phenylobacterium</taxon>
    </lineage>
</organism>
<reference evidence="1 2" key="1">
    <citation type="submission" date="2020-08" db="EMBL/GenBank/DDBJ databases">
        <title>Genomic Encyclopedia of Type Strains, Phase IV (KMG-IV): sequencing the most valuable type-strain genomes for metagenomic binning, comparative biology and taxonomic classification.</title>
        <authorList>
            <person name="Goeker M."/>
        </authorList>
    </citation>
    <scope>NUCLEOTIDE SEQUENCE [LARGE SCALE GENOMIC DNA]</scope>
    <source>
        <strain evidence="1 2">DSM 21793</strain>
    </source>
</reference>
<evidence type="ECO:0000313" key="1">
    <source>
        <dbReference type="EMBL" id="MBB3891668.1"/>
    </source>
</evidence>
<dbReference type="AlphaFoldDB" id="A0A839ZZU6"/>
<dbReference type="Pfam" id="PF13578">
    <property type="entry name" value="Methyltransf_24"/>
    <property type="match status" value="1"/>
</dbReference>
<dbReference type="Gene3D" id="3.40.50.150">
    <property type="entry name" value="Vaccinia Virus protein VP39"/>
    <property type="match status" value="1"/>
</dbReference>
<sequence length="391" mass="44018">MSEPDPPRLERLLQLGILRLREHFLHHAEQIFRQMLAETPNHPHAQRFLGVTLFKLGRRDEGVELLRQATADPDTPPKAWGDLAAALHRMGAVDEAAEAYGRAMHGPPTAPPADIAFATERAVHDFKLSDYPYRAIVRYGAGRPSHPRLLELIDAGRESYIRQYAAIAEIQADFADIGWNGHYDSHDPFWMNGWFPPLDGMVLTSMLRQSNPNRFVEVGSGVSTKFARRAVRRYGLRTKLISIDPQPRNEIDALCDQVLRKPLETCDPAMFDVLDPGDIFFLDSSHRAFQGSDVTAFFLDILPRLKPGVIVQIHDIYLPDDYIGGHVERLWNEQYLLAAALLFGSDAFEILFPAWYAGQDPALSDHAASLFRGGPLEGLNLYGASFWLRKV</sequence>
<dbReference type="SUPFAM" id="SSF48452">
    <property type="entry name" value="TPR-like"/>
    <property type="match status" value="1"/>
</dbReference>
<dbReference type="InterPro" id="IPR029063">
    <property type="entry name" value="SAM-dependent_MTases_sf"/>
</dbReference>
<protein>
    <submittedName>
        <fullName evidence="1">Tetratricopeptide (TPR) repeat protein</fullName>
    </submittedName>
</protein>
<name>A0A839ZZU6_9CAUL</name>
<comment type="caution">
    <text evidence="1">The sequence shown here is derived from an EMBL/GenBank/DDBJ whole genome shotgun (WGS) entry which is preliminary data.</text>
</comment>
<dbReference type="Gene3D" id="1.25.40.10">
    <property type="entry name" value="Tetratricopeptide repeat domain"/>
    <property type="match status" value="1"/>
</dbReference>
<dbReference type="SUPFAM" id="SSF53335">
    <property type="entry name" value="S-adenosyl-L-methionine-dependent methyltransferases"/>
    <property type="match status" value="1"/>
</dbReference>
<dbReference type="Pfam" id="PF14559">
    <property type="entry name" value="TPR_19"/>
    <property type="match status" value="1"/>
</dbReference>
<accession>A0A839ZZU6</accession>
<dbReference type="Proteomes" id="UP000530564">
    <property type="component" value="Unassembled WGS sequence"/>
</dbReference>